<accession>A0A3D2XAX1</accession>
<evidence type="ECO:0000313" key="7">
    <source>
        <dbReference type="EMBL" id="HCL04282.1"/>
    </source>
</evidence>
<dbReference type="UniPathway" id="UPA00848">
    <property type="reaction ID" value="UER00151"/>
</dbReference>
<dbReference type="AlphaFoldDB" id="A0A3D2XAX1"/>
<evidence type="ECO:0000256" key="2">
    <source>
        <dbReference type="ARBA" id="ARBA00005080"/>
    </source>
</evidence>
<dbReference type="InterPro" id="IPR001474">
    <property type="entry name" value="GTP_CycHdrlase_I"/>
</dbReference>
<dbReference type="Gene3D" id="1.10.286.10">
    <property type="match status" value="1"/>
</dbReference>
<organism evidence="7 8">
    <name type="scientific">Lachnoclostridium phytofermentans</name>
    <dbReference type="NCBI Taxonomy" id="66219"/>
    <lineage>
        <taxon>Bacteria</taxon>
        <taxon>Bacillati</taxon>
        <taxon>Bacillota</taxon>
        <taxon>Clostridia</taxon>
        <taxon>Lachnospirales</taxon>
        <taxon>Lachnospiraceae</taxon>
    </lineage>
</organism>
<sequence>MGINKKIIQESVSNILVALGENPLREGLIDTPKRVANMYEEVFLGIQYTNDDIVSMFNKCFEEEQDIFLTNGIVWINDIECFSFCEHHMSLIYDMHITIGYKPLHKVIGISKIARIADMVCKRLQIQERIASDILEILGKITESNDIFIKIEGKHGCMTSRGIQKTHATTCTILTSGIFQHNPLSFNTKESGLV</sequence>
<comment type="pathway">
    <text evidence="2">Cofactor biosynthesis; 7,8-dihydroneopterin triphosphate biosynthesis; 7,8-dihydroneopterin triphosphate from GTP: step 1/1.</text>
</comment>
<dbReference type="InterPro" id="IPR018234">
    <property type="entry name" value="GTP_CycHdrlase_I_CS"/>
</dbReference>
<proteinExistence type="predicted"/>
<evidence type="ECO:0000256" key="4">
    <source>
        <dbReference type="ARBA" id="ARBA00022563"/>
    </source>
</evidence>
<dbReference type="Gene3D" id="3.30.1130.10">
    <property type="match status" value="1"/>
</dbReference>
<dbReference type="InterPro" id="IPR043133">
    <property type="entry name" value="GTP-CH-I_C/QueF"/>
</dbReference>
<evidence type="ECO:0000259" key="6">
    <source>
        <dbReference type="Pfam" id="PF01227"/>
    </source>
</evidence>
<dbReference type="NCBIfam" id="NF006826">
    <property type="entry name" value="PRK09347.1-3"/>
    <property type="match status" value="1"/>
</dbReference>
<dbReference type="PANTHER" id="PTHR11109">
    <property type="entry name" value="GTP CYCLOHYDROLASE I"/>
    <property type="match status" value="1"/>
</dbReference>
<dbReference type="GO" id="GO:0006730">
    <property type="term" value="P:one-carbon metabolic process"/>
    <property type="evidence" value="ECO:0007669"/>
    <property type="project" value="UniProtKB-KW"/>
</dbReference>
<evidence type="ECO:0000256" key="5">
    <source>
        <dbReference type="ARBA" id="ARBA00022801"/>
    </source>
</evidence>
<dbReference type="GO" id="GO:0003934">
    <property type="term" value="F:GTP cyclohydrolase I activity"/>
    <property type="evidence" value="ECO:0007669"/>
    <property type="project" value="UniProtKB-EC"/>
</dbReference>
<dbReference type="SUPFAM" id="SSF55620">
    <property type="entry name" value="Tetrahydrobiopterin biosynthesis enzymes-like"/>
    <property type="match status" value="1"/>
</dbReference>
<dbReference type="GO" id="GO:0005525">
    <property type="term" value="F:GTP binding"/>
    <property type="evidence" value="ECO:0007669"/>
    <property type="project" value="TreeGrafter"/>
</dbReference>
<comment type="catalytic activity">
    <reaction evidence="1">
        <text>GTP + H2O = 7,8-dihydroneopterin 3'-triphosphate + formate + H(+)</text>
        <dbReference type="Rhea" id="RHEA:17473"/>
        <dbReference type="ChEBI" id="CHEBI:15377"/>
        <dbReference type="ChEBI" id="CHEBI:15378"/>
        <dbReference type="ChEBI" id="CHEBI:15740"/>
        <dbReference type="ChEBI" id="CHEBI:37565"/>
        <dbReference type="ChEBI" id="CHEBI:58462"/>
        <dbReference type="EC" id="3.5.4.16"/>
    </reaction>
</comment>
<dbReference type="PROSITE" id="PS00859">
    <property type="entry name" value="GTP_CYCLOHYDROL_1_1"/>
    <property type="match status" value="1"/>
</dbReference>
<dbReference type="GO" id="GO:0005737">
    <property type="term" value="C:cytoplasm"/>
    <property type="evidence" value="ECO:0007669"/>
    <property type="project" value="TreeGrafter"/>
</dbReference>
<dbReference type="GO" id="GO:0008270">
    <property type="term" value="F:zinc ion binding"/>
    <property type="evidence" value="ECO:0007669"/>
    <property type="project" value="TreeGrafter"/>
</dbReference>
<keyword evidence="5 7" id="KW-0378">Hydrolase</keyword>
<protein>
    <recommendedName>
        <fullName evidence="3">GTP cyclohydrolase I</fullName>
        <ecNumber evidence="3">3.5.4.16</ecNumber>
    </recommendedName>
</protein>
<reference evidence="7 8" key="1">
    <citation type="journal article" date="2018" name="Nat. Biotechnol.">
        <title>A standardized bacterial taxonomy based on genome phylogeny substantially revises the tree of life.</title>
        <authorList>
            <person name="Parks D.H."/>
            <person name="Chuvochina M."/>
            <person name="Waite D.W."/>
            <person name="Rinke C."/>
            <person name="Skarshewski A."/>
            <person name="Chaumeil P.A."/>
            <person name="Hugenholtz P."/>
        </authorList>
    </citation>
    <scope>NUCLEOTIDE SEQUENCE [LARGE SCALE GENOMIC DNA]</scope>
    <source>
        <strain evidence="7">UBA11728</strain>
    </source>
</reference>
<dbReference type="EC" id="3.5.4.16" evidence="3"/>
<feature type="domain" description="GTP cyclohydrolase I" evidence="6">
    <location>
        <begin position="8"/>
        <end position="183"/>
    </location>
</feature>
<dbReference type="PANTHER" id="PTHR11109:SF7">
    <property type="entry name" value="GTP CYCLOHYDROLASE 1"/>
    <property type="match status" value="1"/>
</dbReference>
<dbReference type="InterPro" id="IPR020602">
    <property type="entry name" value="GTP_CycHdrlase_I_dom"/>
</dbReference>
<comment type="caution">
    <text evidence="7">The sequence shown here is derived from an EMBL/GenBank/DDBJ whole genome shotgun (WGS) entry which is preliminary data.</text>
</comment>
<keyword evidence="4" id="KW-0554">One-carbon metabolism</keyword>
<evidence type="ECO:0000256" key="1">
    <source>
        <dbReference type="ARBA" id="ARBA00001052"/>
    </source>
</evidence>
<evidence type="ECO:0000313" key="8">
    <source>
        <dbReference type="Proteomes" id="UP000262969"/>
    </source>
</evidence>
<dbReference type="FunFam" id="3.30.1130.10:FF:000001">
    <property type="entry name" value="GTP cyclohydrolase 1"/>
    <property type="match status" value="1"/>
</dbReference>
<evidence type="ECO:0000256" key="3">
    <source>
        <dbReference type="ARBA" id="ARBA00012715"/>
    </source>
</evidence>
<dbReference type="GO" id="GO:0006729">
    <property type="term" value="P:tetrahydrobiopterin biosynthetic process"/>
    <property type="evidence" value="ECO:0007669"/>
    <property type="project" value="TreeGrafter"/>
</dbReference>
<name>A0A3D2XAX1_9FIRM</name>
<gene>
    <name evidence="7" type="ORF">DHW61_18050</name>
</gene>
<dbReference type="InterPro" id="IPR043134">
    <property type="entry name" value="GTP-CH-I_N"/>
</dbReference>
<dbReference type="Pfam" id="PF01227">
    <property type="entry name" value="GTP_cyclohydroI"/>
    <property type="match status" value="1"/>
</dbReference>
<dbReference type="GO" id="GO:0046654">
    <property type="term" value="P:tetrahydrofolate biosynthetic process"/>
    <property type="evidence" value="ECO:0007669"/>
    <property type="project" value="InterPro"/>
</dbReference>
<dbReference type="Proteomes" id="UP000262969">
    <property type="component" value="Unassembled WGS sequence"/>
</dbReference>
<dbReference type="EMBL" id="DPVV01000590">
    <property type="protein sequence ID" value="HCL04282.1"/>
    <property type="molecule type" value="Genomic_DNA"/>
</dbReference>